<organism evidence="5 6">
    <name type="scientific">Paractinoplanes deccanensis</name>
    <dbReference type="NCBI Taxonomy" id="113561"/>
    <lineage>
        <taxon>Bacteria</taxon>
        <taxon>Bacillati</taxon>
        <taxon>Actinomycetota</taxon>
        <taxon>Actinomycetes</taxon>
        <taxon>Micromonosporales</taxon>
        <taxon>Micromonosporaceae</taxon>
        <taxon>Paractinoplanes</taxon>
    </lineage>
</organism>
<comment type="caution">
    <text evidence="5">The sequence shown here is derived from an EMBL/GenBank/DDBJ whole genome shotgun (WGS) entry which is preliminary data.</text>
</comment>
<feature type="chain" id="PRO_5045278052" description="Serine aminopeptidase S33 domain-containing protein" evidence="3">
    <location>
        <begin position="25"/>
        <end position="471"/>
    </location>
</feature>
<evidence type="ECO:0000256" key="1">
    <source>
        <dbReference type="ARBA" id="ARBA00008645"/>
    </source>
</evidence>
<evidence type="ECO:0000256" key="3">
    <source>
        <dbReference type="SAM" id="SignalP"/>
    </source>
</evidence>
<dbReference type="Gene3D" id="3.40.50.1820">
    <property type="entry name" value="alpha/beta hydrolase"/>
    <property type="match status" value="1"/>
</dbReference>
<feature type="transmembrane region" description="Helical" evidence="2">
    <location>
        <begin position="237"/>
        <end position="259"/>
    </location>
</feature>
<proteinExistence type="inferred from homology"/>
<feature type="transmembrane region" description="Helical" evidence="2">
    <location>
        <begin position="419"/>
        <end position="441"/>
    </location>
</feature>
<evidence type="ECO:0000256" key="2">
    <source>
        <dbReference type="SAM" id="Phobius"/>
    </source>
</evidence>
<evidence type="ECO:0000313" key="6">
    <source>
        <dbReference type="Proteomes" id="UP000609879"/>
    </source>
</evidence>
<keyword evidence="6" id="KW-1185">Reference proteome</keyword>
<accession>A0ABQ3YAU0</accession>
<sequence>MVALVAVLLAGAGLALLATSGGDAAPRRVVVDGVPLHEVHPRGLKPGERRPGVVVAHGYAGSARLMAQFGDTLAARGYVVVLLDFAGHGANPRARTGNDALQGELGVALDHLRRLRDVDTSRVALVGHSMGAGAVTRYAAEHREIGATVAISLPSAPPGRPARLLLLVGQGEFADFRATATETAGRVAGSKAVTIPGVEHISILYAPRAHRETAAWLDDGFGGPFTAAPLPSPLHRLAGAGLLFVALLLGVVPVARVLLGRRDPVAPARLRPLQLVAVVAAAVVAALTAAVLPTSRFPLDSGDYAVAFTFVLGAVLLALTLRKRAVRSPVPRPRAVAAAVVLVGYAAVTIVVPLQLGFTSMVPVGARWWLLPVVWAGFALLSYASERLFGGSTLGVLAVSAVTVVALTAAATLGLTNGFLLLVVPLLAVLFLVQAGWSAVLNRLAAPAWATALAGSLLVAWPIVATLPVTA</sequence>
<dbReference type="RefSeq" id="WP_239169118.1">
    <property type="nucleotide sequence ID" value="NZ_BAAABO010000020.1"/>
</dbReference>
<feature type="transmembrane region" description="Helical" evidence="2">
    <location>
        <begin position="333"/>
        <end position="354"/>
    </location>
</feature>
<evidence type="ECO:0000313" key="5">
    <source>
        <dbReference type="EMBL" id="GID77050.1"/>
    </source>
</evidence>
<comment type="similarity">
    <text evidence="1">Belongs to the AB hydrolase superfamily.</text>
</comment>
<feature type="transmembrane region" description="Helical" evidence="2">
    <location>
        <begin position="271"/>
        <end position="292"/>
    </location>
</feature>
<dbReference type="EMBL" id="BOMI01000114">
    <property type="protein sequence ID" value="GID77050.1"/>
    <property type="molecule type" value="Genomic_DNA"/>
</dbReference>
<keyword evidence="2" id="KW-1133">Transmembrane helix</keyword>
<dbReference type="InterPro" id="IPR050261">
    <property type="entry name" value="FrsA_esterase"/>
</dbReference>
<feature type="transmembrane region" description="Helical" evidence="2">
    <location>
        <begin position="304"/>
        <end position="321"/>
    </location>
</feature>
<reference evidence="5 6" key="1">
    <citation type="submission" date="2021-01" db="EMBL/GenBank/DDBJ databases">
        <title>Whole genome shotgun sequence of Actinoplanes deccanensis NBRC 13994.</title>
        <authorList>
            <person name="Komaki H."/>
            <person name="Tamura T."/>
        </authorList>
    </citation>
    <scope>NUCLEOTIDE SEQUENCE [LARGE SCALE GENOMIC DNA]</scope>
    <source>
        <strain evidence="5 6">NBRC 13994</strain>
    </source>
</reference>
<evidence type="ECO:0000259" key="4">
    <source>
        <dbReference type="Pfam" id="PF12146"/>
    </source>
</evidence>
<keyword evidence="2" id="KW-0812">Transmembrane</keyword>
<dbReference type="SUPFAM" id="SSF53474">
    <property type="entry name" value="alpha/beta-Hydrolases"/>
    <property type="match status" value="1"/>
</dbReference>
<dbReference type="PANTHER" id="PTHR22946">
    <property type="entry name" value="DIENELACTONE HYDROLASE DOMAIN-CONTAINING PROTEIN-RELATED"/>
    <property type="match status" value="1"/>
</dbReference>
<dbReference type="Proteomes" id="UP000609879">
    <property type="component" value="Unassembled WGS sequence"/>
</dbReference>
<gene>
    <name evidence="5" type="ORF">Ade02nite_56910</name>
</gene>
<feature type="transmembrane region" description="Helical" evidence="2">
    <location>
        <begin position="396"/>
        <end position="413"/>
    </location>
</feature>
<protein>
    <recommendedName>
        <fullName evidence="4">Serine aminopeptidase S33 domain-containing protein</fullName>
    </recommendedName>
</protein>
<keyword evidence="3" id="KW-0732">Signal</keyword>
<keyword evidence="2" id="KW-0472">Membrane</keyword>
<feature type="transmembrane region" description="Helical" evidence="2">
    <location>
        <begin position="366"/>
        <end position="384"/>
    </location>
</feature>
<name>A0ABQ3YAU0_9ACTN</name>
<dbReference type="Pfam" id="PF12146">
    <property type="entry name" value="Hydrolase_4"/>
    <property type="match status" value="1"/>
</dbReference>
<feature type="transmembrane region" description="Helical" evidence="2">
    <location>
        <begin position="448"/>
        <end position="469"/>
    </location>
</feature>
<dbReference type="InterPro" id="IPR022742">
    <property type="entry name" value="Hydrolase_4"/>
</dbReference>
<dbReference type="InterPro" id="IPR029058">
    <property type="entry name" value="AB_hydrolase_fold"/>
</dbReference>
<feature type="domain" description="Serine aminopeptidase S33" evidence="4">
    <location>
        <begin position="49"/>
        <end position="150"/>
    </location>
</feature>
<feature type="signal peptide" evidence="3">
    <location>
        <begin position="1"/>
        <end position="24"/>
    </location>
</feature>